<proteinExistence type="inferred from homology"/>
<dbReference type="PROSITE" id="PS00061">
    <property type="entry name" value="ADH_SHORT"/>
    <property type="match status" value="1"/>
</dbReference>
<dbReference type="EMBL" id="JAAOZC010000003">
    <property type="protein sequence ID" value="NIJ07780.1"/>
    <property type="molecule type" value="Genomic_DNA"/>
</dbReference>
<dbReference type="Pfam" id="PF13561">
    <property type="entry name" value="adh_short_C2"/>
    <property type="match status" value="1"/>
</dbReference>
<dbReference type="PRINTS" id="PR00080">
    <property type="entry name" value="SDRFAMILY"/>
</dbReference>
<dbReference type="EC" id="1.1.1.47" evidence="2"/>
<sequence length="259" mass="26026">MAGLLDGRVALVTGGESGIGAASAVALAQAGASVSILYFRDKGLADGVAAQVTAAGAKATTVQADLGDEAQVAAAFAAVTQALGTPDLLVNSAGLNMSGTNVTDMELAQWDRLIRTDLTGAFLTSRALARGLRDAKKPGRIINISSIHGQAVRAGGADYCSAKAGLENLTRTMAIEVAPMGITVNAIAPGMILTPMNVRAETDAGYRASLEHNIPIGRAGRADEVGAMVVYLCSDAAAYVTGAVLTIDGGLSLEAALGA</sequence>
<dbReference type="PANTHER" id="PTHR42879">
    <property type="entry name" value="3-OXOACYL-(ACYL-CARRIER-PROTEIN) REDUCTASE"/>
    <property type="match status" value="1"/>
</dbReference>
<reference evidence="2 3" key="1">
    <citation type="submission" date="2020-03" db="EMBL/GenBank/DDBJ databases">
        <title>Genomic Encyclopedia of Type Strains, Phase III (KMG-III): the genomes of soil and plant-associated and newly described type strains.</title>
        <authorList>
            <person name="Whitman W."/>
        </authorList>
    </citation>
    <scope>NUCLEOTIDE SEQUENCE [LARGE SCALE GENOMIC DNA]</scope>
    <source>
        <strain evidence="2 3">CECT 8804</strain>
    </source>
</reference>
<evidence type="ECO:0000256" key="1">
    <source>
        <dbReference type="ARBA" id="ARBA00006484"/>
    </source>
</evidence>
<dbReference type="GO" id="GO:0047936">
    <property type="term" value="F:glucose 1-dehydrogenase [NAD(P)+] activity"/>
    <property type="evidence" value="ECO:0007669"/>
    <property type="project" value="UniProtKB-EC"/>
</dbReference>
<protein>
    <submittedName>
        <fullName evidence="2">Glucose 1-dehydrogenase</fullName>
        <ecNumber evidence="2">1.1.1.47</ecNumber>
    </submittedName>
</protein>
<keyword evidence="3" id="KW-1185">Reference proteome</keyword>
<organism evidence="2 3">
    <name type="scientific">Sphingomonas vulcanisoli</name>
    <dbReference type="NCBI Taxonomy" id="1658060"/>
    <lineage>
        <taxon>Bacteria</taxon>
        <taxon>Pseudomonadati</taxon>
        <taxon>Pseudomonadota</taxon>
        <taxon>Alphaproteobacteria</taxon>
        <taxon>Sphingomonadales</taxon>
        <taxon>Sphingomonadaceae</taxon>
        <taxon>Sphingomonas</taxon>
    </lineage>
</organism>
<evidence type="ECO:0000313" key="3">
    <source>
        <dbReference type="Proteomes" id="UP000727456"/>
    </source>
</evidence>
<gene>
    <name evidence="2" type="ORF">FHS31_001390</name>
</gene>
<dbReference type="Gene3D" id="3.40.50.720">
    <property type="entry name" value="NAD(P)-binding Rossmann-like Domain"/>
    <property type="match status" value="1"/>
</dbReference>
<name>A0ABX0TVH8_9SPHN</name>
<keyword evidence="2" id="KW-0560">Oxidoreductase</keyword>
<dbReference type="InterPro" id="IPR002347">
    <property type="entry name" value="SDR_fam"/>
</dbReference>
<accession>A0ABX0TVH8</accession>
<dbReference type="PRINTS" id="PR00081">
    <property type="entry name" value="GDHRDH"/>
</dbReference>
<comment type="caution">
    <text evidence="2">The sequence shown here is derived from an EMBL/GenBank/DDBJ whole genome shotgun (WGS) entry which is preliminary data.</text>
</comment>
<dbReference type="RefSeq" id="WP_167072650.1">
    <property type="nucleotide sequence ID" value="NZ_JAAOZC010000003.1"/>
</dbReference>
<dbReference type="SUPFAM" id="SSF51735">
    <property type="entry name" value="NAD(P)-binding Rossmann-fold domains"/>
    <property type="match status" value="1"/>
</dbReference>
<comment type="similarity">
    <text evidence="1">Belongs to the short-chain dehydrogenases/reductases (SDR) family.</text>
</comment>
<dbReference type="Proteomes" id="UP000727456">
    <property type="component" value="Unassembled WGS sequence"/>
</dbReference>
<dbReference type="InterPro" id="IPR020904">
    <property type="entry name" value="Sc_DH/Rdtase_CS"/>
</dbReference>
<evidence type="ECO:0000313" key="2">
    <source>
        <dbReference type="EMBL" id="NIJ07780.1"/>
    </source>
</evidence>
<dbReference type="InterPro" id="IPR050259">
    <property type="entry name" value="SDR"/>
</dbReference>
<dbReference type="InterPro" id="IPR036291">
    <property type="entry name" value="NAD(P)-bd_dom_sf"/>
</dbReference>
<dbReference type="PANTHER" id="PTHR42879:SF2">
    <property type="entry name" value="3-OXOACYL-[ACYL-CARRIER-PROTEIN] REDUCTASE FABG"/>
    <property type="match status" value="1"/>
</dbReference>